<evidence type="ECO:0000313" key="3">
    <source>
        <dbReference type="Proteomes" id="UP000324222"/>
    </source>
</evidence>
<sequence>MVQKQGKSQEVTGQTLGPEKQSCGARESLRDPASSSKHTISTGEASQELVFGSPLHQARKPYSSQQLSIE</sequence>
<dbReference type="AlphaFoldDB" id="A0A5B7DC64"/>
<evidence type="ECO:0000256" key="1">
    <source>
        <dbReference type="SAM" id="MobiDB-lite"/>
    </source>
</evidence>
<comment type="caution">
    <text evidence="2">The sequence shown here is derived from an EMBL/GenBank/DDBJ whole genome shotgun (WGS) entry which is preliminary data.</text>
</comment>
<evidence type="ECO:0000313" key="2">
    <source>
        <dbReference type="EMBL" id="MPC18931.1"/>
    </source>
</evidence>
<protein>
    <submittedName>
        <fullName evidence="2">Uncharacterized protein</fullName>
    </submittedName>
</protein>
<organism evidence="2 3">
    <name type="scientific">Portunus trituberculatus</name>
    <name type="common">Swimming crab</name>
    <name type="synonym">Neptunus trituberculatus</name>
    <dbReference type="NCBI Taxonomy" id="210409"/>
    <lineage>
        <taxon>Eukaryota</taxon>
        <taxon>Metazoa</taxon>
        <taxon>Ecdysozoa</taxon>
        <taxon>Arthropoda</taxon>
        <taxon>Crustacea</taxon>
        <taxon>Multicrustacea</taxon>
        <taxon>Malacostraca</taxon>
        <taxon>Eumalacostraca</taxon>
        <taxon>Eucarida</taxon>
        <taxon>Decapoda</taxon>
        <taxon>Pleocyemata</taxon>
        <taxon>Brachyura</taxon>
        <taxon>Eubrachyura</taxon>
        <taxon>Portunoidea</taxon>
        <taxon>Portunidae</taxon>
        <taxon>Portuninae</taxon>
        <taxon>Portunus</taxon>
    </lineage>
</organism>
<reference evidence="2 3" key="1">
    <citation type="submission" date="2019-05" db="EMBL/GenBank/DDBJ databases">
        <title>Another draft genome of Portunus trituberculatus and its Hox gene families provides insights of decapod evolution.</title>
        <authorList>
            <person name="Jeong J.-H."/>
            <person name="Song I."/>
            <person name="Kim S."/>
            <person name="Choi T."/>
            <person name="Kim D."/>
            <person name="Ryu S."/>
            <person name="Kim W."/>
        </authorList>
    </citation>
    <scope>NUCLEOTIDE SEQUENCE [LARGE SCALE GENOMIC DNA]</scope>
    <source>
        <tissue evidence="2">Muscle</tissue>
    </source>
</reference>
<feature type="region of interest" description="Disordered" evidence="1">
    <location>
        <begin position="1"/>
        <end position="70"/>
    </location>
</feature>
<keyword evidence="3" id="KW-1185">Reference proteome</keyword>
<dbReference type="Proteomes" id="UP000324222">
    <property type="component" value="Unassembled WGS sequence"/>
</dbReference>
<proteinExistence type="predicted"/>
<name>A0A5B7DC64_PORTR</name>
<accession>A0A5B7DC64</accession>
<gene>
    <name evidence="2" type="ORF">E2C01_011830</name>
</gene>
<feature type="compositionally biased region" description="Polar residues" evidence="1">
    <location>
        <begin position="1"/>
        <end position="15"/>
    </location>
</feature>
<feature type="compositionally biased region" description="Polar residues" evidence="1">
    <location>
        <begin position="33"/>
        <end position="45"/>
    </location>
</feature>
<dbReference type="EMBL" id="VSRR010000723">
    <property type="protein sequence ID" value="MPC18931.1"/>
    <property type="molecule type" value="Genomic_DNA"/>
</dbReference>